<name>A0A823A210_NELNU</name>
<dbReference type="PANTHER" id="PTHR46665">
    <property type="entry name" value="TRANSCRIPTION FACTOR BHLH041-RELATED-RELATED"/>
    <property type="match status" value="1"/>
</dbReference>
<dbReference type="AlphaFoldDB" id="A0A823A210"/>
<dbReference type="Pfam" id="PF23133">
    <property type="entry name" value="DUF7050"/>
    <property type="match status" value="1"/>
</dbReference>
<dbReference type="PANTHER" id="PTHR46665:SF1">
    <property type="entry name" value="SPERMATOGENESIS- AND OOGENESIS-SPECIFIC BASIC HELIX-LOOP-HELIX-CONTAINING PROTEIN 1"/>
    <property type="match status" value="1"/>
</dbReference>
<feature type="domain" description="BHLH" evidence="3">
    <location>
        <begin position="333"/>
        <end position="382"/>
    </location>
</feature>
<dbReference type="Pfam" id="PF23132">
    <property type="entry name" value="DUF7049"/>
    <property type="match status" value="1"/>
</dbReference>
<protein>
    <recommendedName>
        <fullName evidence="3">BHLH domain-containing protein</fullName>
    </recommendedName>
</protein>
<comment type="caution">
    <text evidence="4">The sequence shown here is derived from an EMBL/GenBank/DDBJ whole genome shotgun (WGS) entry which is preliminary data.</text>
</comment>
<dbReference type="GO" id="GO:0046983">
    <property type="term" value="F:protein dimerization activity"/>
    <property type="evidence" value="ECO:0007669"/>
    <property type="project" value="InterPro"/>
</dbReference>
<dbReference type="SMART" id="SM00353">
    <property type="entry name" value="HLH"/>
    <property type="match status" value="1"/>
</dbReference>
<keyword evidence="5" id="KW-1185">Reference proteome</keyword>
<dbReference type="InterPro" id="IPR055478">
    <property type="entry name" value="DUF7050"/>
</dbReference>
<accession>A0A823A210</accession>
<keyword evidence="2" id="KW-0804">Transcription</keyword>
<sequence length="514" mass="58508">MDSVFFLGQEDRTSFLRAIAQSVGCSYCCLWFYYPHPFNCLISWDGWYHDESNQPSSSSGSLARRLFEDYRLSLCNIDNSCVPGLAFKEGIPYMELNELELQSRASTETQRRFYRAAAFMGCKSGEIEIGTMNPTQINMEMEIRKFFPEDLNQQLQFRELLHHQQDQNRSSSSLSSMSVSSPEYSSLVFSIPSTCSMPKTLKEAPVKKAILPTPTETMPVLQQQTTQPFQRLSSIRFPSWESDDAAMTRAMLAVISSPSTSSSSHHHQLQSHGYKLSQHKSAFKDYISSLAPIVNVSITANIRRNNMQKRAIAFFKSLYLKRNEEEMQATRQTSNLNHIISERKRRAKLNERFRALSSLLPPGSKKNKLSVLSSTREYLIALKAQVLQLQQQNRLPEGRLVSAAREASEEDNASPNERIDIRVVHAAESTSEERQVEVRVTVIQDCDLLELGIRLLEFIKQTRVASLVSMEANTQMQQMGSFKRLTLKLNIKGSEWDEATFRESIARIVANLPT</sequence>
<dbReference type="InterPro" id="IPR044658">
    <property type="entry name" value="bHLH92/bHLH041-like"/>
</dbReference>
<dbReference type="PROSITE" id="PS50888">
    <property type="entry name" value="BHLH"/>
    <property type="match status" value="1"/>
</dbReference>
<evidence type="ECO:0000313" key="5">
    <source>
        <dbReference type="Proteomes" id="UP000607653"/>
    </source>
</evidence>
<dbReference type="InterPro" id="IPR045239">
    <property type="entry name" value="bHLH95_bHLH"/>
</dbReference>
<evidence type="ECO:0000259" key="3">
    <source>
        <dbReference type="PROSITE" id="PS50888"/>
    </source>
</evidence>
<dbReference type="Proteomes" id="UP000607653">
    <property type="component" value="Unassembled WGS sequence"/>
</dbReference>
<dbReference type="EMBL" id="DUZY01000008">
    <property type="protein sequence ID" value="DAD49006.1"/>
    <property type="molecule type" value="Genomic_DNA"/>
</dbReference>
<dbReference type="InterPro" id="IPR036638">
    <property type="entry name" value="HLH_DNA-bd_sf"/>
</dbReference>
<proteinExistence type="predicted"/>
<reference evidence="4 5" key="1">
    <citation type="journal article" date="2020" name="Mol. Biol. Evol.">
        <title>Distinct Expression and Methylation Patterns for Genes with Different Fates following a Single Whole-Genome Duplication in Flowering Plants.</title>
        <authorList>
            <person name="Shi T."/>
            <person name="Rahmani R.S."/>
            <person name="Gugger P.F."/>
            <person name="Wang M."/>
            <person name="Li H."/>
            <person name="Zhang Y."/>
            <person name="Li Z."/>
            <person name="Wang Q."/>
            <person name="Van de Peer Y."/>
            <person name="Marchal K."/>
            <person name="Chen J."/>
        </authorList>
    </citation>
    <scope>NUCLEOTIDE SEQUENCE [LARGE SCALE GENOMIC DNA]</scope>
    <source>
        <tissue evidence="4">Leaf</tissue>
    </source>
</reference>
<dbReference type="Gene3D" id="4.10.280.10">
    <property type="entry name" value="Helix-loop-helix DNA-binding domain"/>
    <property type="match status" value="1"/>
</dbReference>
<evidence type="ECO:0000256" key="1">
    <source>
        <dbReference type="ARBA" id="ARBA00023015"/>
    </source>
</evidence>
<dbReference type="SUPFAM" id="SSF47459">
    <property type="entry name" value="HLH, helix-loop-helix DNA-binding domain"/>
    <property type="match status" value="1"/>
</dbReference>
<gene>
    <name evidence="4" type="ORF">HUJ06_018943</name>
</gene>
<evidence type="ECO:0000313" key="4">
    <source>
        <dbReference type="EMBL" id="DAD49006.1"/>
    </source>
</evidence>
<dbReference type="Pfam" id="PF00010">
    <property type="entry name" value="HLH"/>
    <property type="match status" value="1"/>
</dbReference>
<organism evidence="4 5">
    <name type="scientific">Nelumbo nucifera</name>
    <name type="common">Sacred lotus</name>
    <dbReference type="NCBI Taxonomy" id="4432"/>
    <lineage>
        <taxon>Eukaryota</taxon>
        <taxon>Viridiplantae</taxon>
        <taxon>Streptophyta</taxon>
        <taxon>Embryophyta</taxon>
        <taxon>Tracheophyta</taxon>
        <taxon>Spermatophyta</taxon>
        <taxon>Magnoliopsida</taxon>
        <taxon>Proteales</taxon>
        <taxon>Nelumbonaceae</taxon>
        <taxon>Nelumbo</taxon>
    </lineage>
</organism>
<dbReference type="InterPro" id="IPR011598">
    <property type="entry name" value="bHLH_dom"/>
</dbReference>
<keyword evidence="1" id="KW-0805">Transcription regulation</keyword>
<dbReference type="CDD" id="cd11393">
    <property type="entry name" value="bHLH_AtbHLH_like"/>
    <property type="match status" value="1"/>
</dbReference>
<evidence type="ECO:0000256" key="2">
    <source>
        <dbReference type="ARBA" id="ARBA00023163"/>
    </source>
</evidence>
<dbReference type="InterPro" id="IPR055477">
    <property type="entry name" value="DUF7049"/>
</dbReference>